<proteinExistence type="predicted"/>
<evidence type="ECO:0008006" key="2">
    <source>
        <dbReference type="Google" id="ProtNLM"/>
    </source>
</evidence>
<accession>A0AB33KQ95</accession>
<gene>
    <name evidence="1" type="ORF">Pbs1_03420</name>
</gene>
<dbReference type="EMBL" id="AP035888">
    <property type="protein sequence ID" value="BFP66999.1"/>
    <property type="molecule type" value="Genomic_DNA"/>
</dbReference>
<protein>
    <recommendedName>
        <fullName evidence="2">Thyroglobulin type-1 domain-containing protein</fullName>
    </recommendedName>
</protein>
<evidence type="ECO:0000313" key="1">
    <source>
        <dbReference type="EMBL" id="BFP66999.1"/>
    </source>
</evidence>
<reference evidence="1" key="1">
    <citation type="submission" date="2024-08" db="EMBL/GenBank/DDBJ databases">
        <title>Whole genome sequence of Tenacibaculum sp. strain pbs-1 associated with black-spot shell disease in Akoya pearl oysters.</title>
        <authorList>
            <person name="Sakatoku A."/>
            <person name="Suzuki T."/>
            <person name="Hatano K."/>
            <person name="Seki M."/>
            <person name="Tanaka D."/>
            <person name="Nakamura S."/>
            <person name="Suzuki N."/>
            <person name="Isshiki T."/>
        </authorList>
    </citation>
    <scope>NUCLEOTIDE SEQUENCE</scope>
    <source>
        <strain evidence="1">Pbs-1</strain>
    </source>
</reference>
<dbReference type="AlphaFoldDB" id="A0AB33KQ95"/>
<name>A0AB33KQ95_9FLAO</name>
<sequence length="59" mass="6620">MKTKILNLGTVINKAAQKQILGGTPAKCPGDGVLKCRGKEPYIMCWCEYDKKNFLEPNY</sequence>
<organism evidence="1">
    <name type="scientific">Tenacibaculum sp. Pbs-1</name>
    <dbReference type="NCBI Taxonomy" id="3238748"/>
    <lineage>
        <taxon>Bacteria</taxon>
        <taxon>Pseudomonadati</taxon>
        <taxon>Bacteroidota</taxon>
        <taxon>Flavobacteriia</taxon>
        <taxon>Flavobacteriales</taxon>
        <taxon>Flavobacteriaceae</taxon>
        <taxon>Tenacibaculum</taxon>
    </lineage>
</organism>